<evidence type="ECO:0000256" key="5">
    <source>
        <dbReference type="ARBA" id="ARBA00023242"/>
    </source>
</evidence>
<dbReference type="GO" id="GO:0005634">
    <property type="term" value="C:nucleus"/>
    <property type="evidence" value="ECO:0007669"/>
    <property type="project" value="UniProtKB-SubCell"/>
</dbReference>
<dbReference type="SUPFAM" id="SSF54171">
    <property type="entry name" value="DNA-binding domain"/>
    <property type="match status" value="1"/>
</dbReference>
<sequence length="270" mass="28987">MPKKTGTPKKNETTFVAPTGEEISSKRQLEQYLKANPNGSAVSEFDWGKGETPRRSARISEKDNEEPETAPEGTKSKDIHMEEAENENKDKKHGEDVNVSTNMKEGMENAEAVSEMLKDPQDGVDVDALGKGFEDATSEVVREDKVKHESNTVESGGAIKETELIKCNEVQNITGVDGNSKKAEEAIGNGSNESNEGLGHFSPAKSSKLTAPALLPRPTTVGTASATAPGTSGSTPALLGLQVLPRPTQLHPLLLVFITSIALAFLFWLF</sequence>
<evidence type="ECO:0000256" key="1">
    <source>
        <dbReference type="ARBA" id="ARBA00004123"/>
    </source>
</evidence>
<dbReference type="Proteomes" id="UP000436088">
    <property type="component" value="Unassembled WGS sequence"/>
</dbReference>
<name>A0A6A2XG06_HIBSY</name>
<feature type="domain" description="MBD" evidence="8">
    <location>
        <begin position="1"/>
        <end position="52"/>
    </location>
</feature>
<evidence type="ECO:0000313" key="10">
    <source>
        <dbReference type="Proteomes" id="UP000436088"/>
    </source>
</evidence>
<comment type="caution">
    <text evidence="9">The sequence shown here is derived from an EMBL/GenBank/DDBJ whole genome shotgun (WGS) entry which is preliminary data.</text>
</comment>
<keyword evidence="10" id="KW-1185">Reference proteome</keyword>
<evidence type="ECO:0000259" key="8">
    <source>
        <dbReference type="PROSITE" id="PS50982"/>
    </source>
</evidence>
<comment type="subcellular location">
    <subcellularLocation>
        <location evidence="1">Nucleus</location>
    </subcellularLocation>
</comment>
<feature type="compositionally biased region" description="Basic and acidic residues" evidence="6">
    <location>
        <begin position="46"/>
        <end position="62"/>
    </location>
</feature>
<organism evidence="9 10">
    <name type="scientific">Hibiscus syriacus</name>
    <name type="common">Rose of Sharon</name>
    <dbReference type="NCBI Taxonomy" id="106335"/>
    <lineage>
        <taxon>Eukaryota</taxon>
        <taxon>Viridiplantae</taxon>
        <taxon>Streptophyta</taxon>
        <taxon>Embryophyta</taxon>
        <taxon>Tracheophyta</taxon>
        <taxon>Spermatophyta</taxon>
        <taxon>Magnoliopsida</taxon>
        <taxon>eudicotyledons</taxon>
        <taxon>Gunneridae</taxon>
        <taxon>Pentapetalae</taxon>
        <taxon>rosids</taxon>
        <taxon>malvids</taxon>
        <taxon>Malvales</taxon>
        <taxon>Malvaceae</taxon>
        <taxon>Malvoideae</taxon>
        <taxon>Hibiscus</taxon>
    </lineage>
</organism>
<keyword evidence="7" id="KW-0812">Transmembrane</keyword>
<dbReference type="PANTHER" id="PTHR33729">
    <property type="entry name" value="METHYL-CPG BINDING DOMAIN CONTAINING PROTEIN, EXPRESSED"/>
    <property type="match status" value="1"/>
</dbReference>
<dbReference type="Gene3D" id="3.30.890.10">
    <property type="entry name" value="Methyl-cpg-binding Protein 2, Chain A"/>
    <property type="match status" value="1"/>
</dbReference>
<dbReference type="EMBL" id="VEPZ02001419">
    <property type="protein sequence ID" value="KAE8674338.1"/>
    <property type="molecule type" value="Genomic_DNA"/>
</dbReference>
<dbReference type="PANTHER" id="PTHR33729:SF6">
    <property type="entry name" value="METHYL-CPG-BINDING DOMAIN-CONTAINING PROTEIN 11"/>
    <property type="match status" value="1"/>
</dbReference>
<evidence type="ECO:0000313" key="9">
    <source>
        <dbReference type="EMBL" id="KAE8674338.1"/>
    </source>
</evidence>
<reference evidence="9" key="1">
    <citation type="submission" date="2019-09" db="EMBL/GenBank/DDBJ databases">
        <title>Draft genome information of white flower Hibiscus syriacus.</title>
        <authorList>
            <person name="Kim Y.-M."/>
        </authorList>
    </citation>
    <scope>NUCLEOTIDE SEQUENCE [LARGE SCALE GENOMIC DNA]</scope>
    <source>
        <strain evidence="9">YM2019G1</strain>
    </source>
</reference>
<feature type="compositionally biased region" description="Low complexity" evidence="6">
    <location>
        <begin position="188"/>
        <end position="197"/>
    </location>
</feature>
<feature type="region of interest" description="Disordered" evidence="6">
    <location>
        <begin position="181"/>
        <end position="203"/>
    </location>
</feature>
<keyword evidence="3" id="KW-0238">DNA-binding</keyword>
<protein>
    <recommendedName>
        <fullName evidence="8">MBD domain-containing protein</fullName>
    </recommendedName>
</protein>
<proteinExistence type="predicted"/>
<dbReference type="InterPro" id="IPR039622">
    <property type="entry name" value="MBD10/11"/>
</dbReference>
<dbReference type="Pfam" id="PF01429">
    <property type="entry name" value="MBD"/>
    <property type="match status" value="1"/>
</dbReference>
<evidence type="ECO:0000256" key="4">
    <source>
        <dbReference type="ARBA" id="ARBA00023163"/>
    </source>
</evidence>
<dbReference type="InterPro" id="IPR001739">
    <property type="entry name" value="Methyl_CpG_DNA-bd"/>
</dbReference>
<keyword evidence="7" id="KW-1133">Transmembrane helix</keyword>
<feature type="region of interest" description="Disordered" evidence="6">
    <location>
        <begin position="1"/>
        <end position="97"/>
    </location>
</feature>
<evidence type="ECO:0000256" key="7">
    <source>
        <dbReference type="SAM" id="Phobius"/>
    </source>
</evidence>
<dbReference type="AlphaFoldDB" id="A0A6A2XG06"/>
<dbReference type="InterPro" id="IPR016177">
    <property type="entry name" value="DNA-bd_dom_sf"/>
</dbReference>
<feature type="transmembrane region" description="Helical" evidence="7">
    <location>
        <begin position="250"/>
        <end position="269"/>
    </location>
</feature>
<gene>
    <name evidence="9" type="ORF">F3Y22_tig00111758pilonHSYRG00124</name>
</gene>
<accession>A0A6A2XG06</accession>
<keyword evidence="2" id="KW-0805">Transcription regulation</keyword>
<evidence type="ECO:0000256" key="2">
    <source>
        <dbReference type="ARBA" id="ARBA00023015"/>
    </source>
</evidence>
<evidence type="ECO:0000256" key="3">
    <source>
        <dbReference type="ARBA" id="ARBA00023125"/>
    </source>
</evidence>
<evidence type="ECO:0000256" key="6">
    <source>
        <dbReference type="SAM" id="MobiDB-lite"/>
    </source>
</evidence>
<dbReference type="PROSITE" id="PS50982">
    <property type="entry name" value="MBD"/>
    <property type="match status" value="1"/>
</dbReference>
<keyword evidence="7" id="KW-0472">Membrane</keyword>
<keyword evidence="5" id="KW-0539">Nucleus</keyword>
<dbReference type="GO" id="GO:0003677">
    <property type="term" value="F:DNA binding"/>
    <property type="evidence" value="ECO:0007669"/>
    <property type="project" value="UniProtKB-KW"/>
</dbReference>
<feature type="compositionally biased region" description="Basic and acidic residues" evidence="6">
    <location>
        <begin position="74"/>
        <end position="96"/>
    </location>
</feature>
<keyword evidence="4" id="KW-0804">Transcription</keyword>